<keyword evidence="2" id="KW-1185">Reference proteome</keyword>
<dbReference type="EnsemblPlants" id="ONIVA02G20380.1">
    <property type="protein sequence ID" value="ONIVA02G20380.1"/>
    <property type="gene ID" value="ONIVA02G20380"/>
</dbReference>
<name>A0A0E0G7F3_ORYNI</name>
<evidence type="ECO:0000313" key="2">
    <source>
        <dbReference type="Proteomes" id="UP000006591"/>
    </source>
</evidence>
<proteinExistence type="predicted"/>
<reference evidence="1" key="1">
    <citation type="submission" date="2015-04" db="UniProtKB">
        <authorList>
            <consortium name="EnsemblPlants"/>
        </authorList>
    </citation>
    <scope>IDENTIFICATION</scope>
    <source>
        <strain evidence="1">SL10</strain>
    </source>
</reference>
<dbReference type="STRING" id="4536.A0A0E0G7F3"/>
<organism evidence="1">
    <name type="scientific">Oryza nivara</name>
    <name type="common">Indian wild rice</name>
    <name type="synonym">Oryza sativa f. spontanea</name>
    <dbReference type="NCBI Taxonomy" id="4536"/>
    <lineage>
        <taxon>Eukaryota</taxon>
        <taxon>Viridiplantae</taxon>
        <taxon>Streptophyta</taxon>
        <taxon>Embryophyta</taxon>
        <taxon>Tracheophyta</taxon>
        <taxon>Spermatophyta</taxon>
        <taxon>Magnoliopsida</taxon>
        <taxon>Liliopsida</taxon>
        <taxon>Poales</taxon>
        <taxon>Poaceae</taxon>
        <taxon>BOP clade</taxon>
        <taxon>Oryzoideae</taxon>
        <taxon>Oryzeae</taxon>
        <taxon>Oryzinae</taxon>
        <taxon>Oryza</taxon>
    </lineage>
</organism>
<reference evidence="1" key="2">
    <citation type="submission" date="2018-04" db="EMBL/GenBank/DDBJ databases">
        <title>OnivRS2 (Oryza nivara Reference Sequence Version 2).</title>
        <authorList>
            <person name="Zhang J."/>
            <person name="Kudrna D."/>
            <person name="Lee S."/>
            <person name="Talag J."/>
            <person name="Rajasekar S."/>
            <person name="Welchert J."/>
            <person name="Hsing Y.-I."/>
            <person name="Wing R.A."/>
        </authorList>
    </citation>
    <scope>NUCLEOTIDE SEQUENCE [LARGE SCALE GENOMIC DNA]</scope>
    <source>
        <strain evidence="1">SL10</strain>
    </source>
</reference>
<evidence type="ECO:0000313" key="1">
    <source>
        <dbReference type="EnsemblPlants" id="ONIVA02G20380.1"/>
    </source>
</evidence>
<protein>
    <submittedName>
        <fullName evidence="1">Uncharacterized protein</fullName>
    </submittedName>
</protein>
<dbReference type="Proteomes" id="UP000006591">
    <property type="component" value="Chromosome 2"/>
</dbReference>
<accession>A0A0E0G7F3</accession>
<sequence>MAIQASTSSTCAVLVDIAEQGGGDDYMEKWYQLKHELRDARRTPPPLASLMTTTPSLLNWSAPNAMSHSHGVWKPSVVCKLRRHILTDPSFVAHHRAFHPRVVAATRVLGVFHNPVNHELDRFILTTATSSLLFGVEKDTAAAVNLTTGAVGNEGRRRHNRWVRRSTRRRRPRSTRALCRARRGGGTASPAAYQAFSVLADHLILATVEDRHAAPAPAA</sequence>
<dbReference type="Gramene" id="ONIVA02G20380.1">
    <property type="protein sequence ID" value="ONIVA02G20380.1"/>
    <property type="gene ID" value="ONIVA02G20380"/>
</dbReference>
<dbReference type="AlphaFoldDB" id="A0A0E0G7F3"/>
<dbReference type="HOGENOM" id="CLU_1263299_0_0_1"/>